<keyword evidence="9" id="KW-1185">Reference proteome</keyword>
<feature type="domain" description="Fe2OG dioxygenase" evidence="7">
    <location>
        <begin position="114"/>
        <end position="226"/>
    </location>
</feature>
<comment type="cofactor">
    <cofactor evidence="1">
        <name>L-ascorbate</name>
        <dbReference type="ChEBI" id="CHEBI:38290"/>
    </cofactor>
</comment>
<evidence type="ECO:0000256" key="4">
    <source>
        <dbReference type="ARBA" id="ARBA00022964"/>
    </source>
</evidence>
<gene>
    <name evidence="8" type="ORF">CVT23_01365</name>
</gene>
<dbReference type="RefSeq" id="WP_109793783.1">
    <property type="nucleotide sequence ID" value="NZ_PHIG01000005.1"/>
</dbReference>
<dbReference type="EMBL" id="PHIG01000005">
    <property type="protein sequence ID" value="PJK31357.1"/>
    <property type="molecule type" value="Genomic_DNA"/>
</dbReference>
<accession>A0A2M9G6M2</accession>
<sequence>MSPDWEAIRRRIDERGFAVAPAMLDAGTCAAIAAGYADDGLYRSRVVMRRHSFGEGEYKYFSYPLPAPVQRLRESVYPELAPLANLWAERLGWDSRFPAAHADYLEQCHAAGQTRPTPLVLSYGPGDYNRLHQDLYGDLHFPVQMAVLLTDPAEFEGGEFVLTETQARKQNRAEVISLRQGDAVLFAVNQRPVASKNGYSRVTMRHGVSTVRSGHRRTLGVIFHDAR</sequence>
<keyword evidence="5" id="KW-0560">Oxidoreductase</keyword>
<keyword evidence="6" id="KW-0408">Iron</keyword>
<dbReference type="PROSITE" id="PS51471">
    <property type="entry name" value="FE2OG_OXY"/>
    <property type="match status" value="1"/>
</dbReference>
<dbReference type="GO" id="GO:0031418">
    <property type="term" value="F:L-ascorbic acid binding"/>
    <property type="evidence" value="ECO:0007669"/>
    <property type="project" value="UniProtKB-KW"/>
</dbReference>
<dbReference type="Proteomes" id="UP000229498">
    <property type="component" value="Unassembled WGS sequence"/>
</dbReference>
<dbReference type="InterPro" id="IPR018655">
    <property type="entry name" value="DUF2086"/>
</dbReference>
<evidence type="ECO:0000313" key="9">
    <source>
        <dbReference type="Proteomes" id="UP000229498"/>
    </source>
</evidence>
<evidence type="ECO:0000256" key="3">
    <source>
        <dbReference type="ARBA" id="ARBA00022896"/>
    </source>
</evidence>
<protein>
    <submittedName>
        <fullName evidence="8">Proline hydroxylase</fullName>
    </submittedName>
</protein>
<evidence type="ECO:0000256" key="6">
    <source>
        <dbReference type="ARBA" id="ARBA00023004"/>
    </source>
</evidence>
<evidence type="ECO:0000313" key="8">
    <source>
        <dbReference type="EMBL" id="PJK31357.1"/>
    </source>
</evidence>
<dbReference type="SMART" id="SM00702">
    <property type="entry name" value="P4Hc"/>
    <property type="match status" value="1"/>
</dbReference>
<evidence type="ECO:0000256" key="1">
    <source>
        <dbReference type="ARBA" id="ARBA00001961"/>
    </source>
</evidence>
<reference evidence="8 9" key="1">
    <citation type="submission" date="2017-11" db="EMBL/GenBank/DDBJ databases">
        <title>Draft genome sequence of Rhizobiales bacterium SY3-13.</title>
        <authorList>
            <person name="Sun C."/>
        </authorList>
    </citation>
    <scope>NUCLEOTIDE SEQUENCE [LARGE SCALE GENOMIC DNA]</scope>
    <source>
        <strain evidence="8 9">SY3-13</strain>
    </source>
</reference>
<comment type="caution">
    <text evidence="8">The sequence shown here is derived from an EMBL/GenBank/DDBJ whole genome shotgun (WGS) entry which is preliminary data.</text>
</comment>
<proteinExistence type="predicted"/>
<dbReference type="GO" id="GO:0005506">
    <property type="term" value="F:iron ion binding"/>
    <property type="evidence" value="ECO:0007669"/>
    <property type="project" value="InterPro"/>
</dbReference>
<dbReference type="InterPro" id="IPR005123">
    <property type="entry name" value="Oxoglu/Fe-dep_dioxygenase_dom"/>
</dbReference>
<dbReference type="AlphaFoldDB" id="A0A2M9G6M2"/>
<evidence type="ECO:0000259" key="7">
    <source>
        <dbReference type="PROSITE" id="PS51471"/>
    </source>
</evidence>
<keyword evidence="3" id="KW-0847">Vitamin C</keyword>
<keyword evidence="4" id="KW-0223">Dioxygenase</keyword>
<dbReference type="InterPro" id="IPR006620">
    <property type="entry name" value="Pro_4_hyd_alph"/>
</dbReference>
<evidence type="ECO:0000256" key="2">
    <source>
        <dbReference type="ARBA" id="ARBA00022723"/>
    </source>
</evidence>
<dbReference type="GO" id="GO:0051213">
    <property type="term" value="F:dioxygenase activity"/>
    <property type="evidence" value="ECO:0007669"/>
    <property type="project" value="UniProtKB-KW"/>
</dbReference>
<dbReference type="OrthoDB" id="9781972at2"/>
<dbReference type="Pfam" id="PF09859">
    <property type="entry name" value="Oxygenase-NA"/>
    <property type="match status" value="1"/>
</dbReference>
<evidence type="ECO:0000256" key="5">
    <source>
        <dbReference type="ARBA" id="ARBA00023002"/>
    </source>
</evidence>
<dbReference type="GO" id="GO:0016705">
    <property type="term" value="F:oxidoreductase activity, acting on paired donors, with incorporation or reduction of molecular oxygen"/>
    <property type="evidence" value="ECO:0007669"/>
    <property type="project" value="InterPro"/>
</dbReference>
<keyword evidence="2" id="KW-0479">Metal-binding</keyword>
<name>A0A2M9G6M2_9PROT</name>
<organism evidence="8 9">
    <name type="scientific">Minwuia thermotolerans</name>
    <dbReference type="NCBI Taxonomy" id="2056226"/>
    <lineage>
        <taxon>Bacteria</taxon>
        <taxon>Pseudomonadati</taxon>
        <taxon>Pseudomonadota</taxon>
        <taxon>Alphaproteobacteria</taxon>
        <taxon>Minwuiales</taxon>
        <taxon>Minwuiaceae</taxon>
        <taxon>Minwuia</taxon>
    </lineage>
</organism>
<dbReference type="Gene3D" id="2.60.120.620">
    <property type="entry name" value="q2cbj1_9rhob like domain"/>
    <property type="match status" value="1"/>
</dbReference>